<dbReference type="GO" id="GO:0000149">
    <property type="term" value="F:SNARE binding"/>
    <property type="evidence" value="ECO:0007669"/>
    <property type="project" value="TreeGrafter"/>
</dbReference>
<dbReference type="Pfam" id="PF04815">
    <property type="entry name" value="Sec23_helical"/>
    <property type="match status" value="1"/>
</dbReference>
<proteinExistence type="predicted"/>
<evidence type="ECO:0000259" key="8">
    <source>
        <dbReference type="Pfam" id="PF08033"/>
    </source>
</evidence>
<dbReference type="GO" id="GO:0070971">
    <property type="term" value="C:endoplasmic reticulum exit site"/>
    <property type="evidence" value="ECO:0007669"/>
    <property type="project" value="TreeGrafter"/>
</dbReference>
<dbReference type="GO" id="GO:0030127">
    <property type="term" value="C:COPII vesicle coat"/>
    <property type="evidence" value="ECO:0007669"/>
    <property type="project" value="InterPro"/>
</dbReference>
<dbReference type="Gene3D" id="3.40.50.410">
    <property type="entry name" value="von Willebrand factor, type A domain"/>
    <property type="match status" value="1"/>
</dbReference>
<evidence type="ECO:0008006" key="11">
    <source>
        <dbReference type="Google" id="ProtNLM"/>
    </source>
</evidence>
<keyword evidence="4" id="KW-0472">Membrane</keyword>
<dbReference type="Pfam" id="PF04811">
    <property type="entry name" value="Sec23_trunk"/>
    <property type="match status" value="1"/>
</dbReference>
<gene>
    <name evidence="9" type="ORF">E1A91_D01G095900v1</name>
</gene>
<dbReference type="SUPFAM" id="SSF82754">
    <property type="entry name" value="C-terminal, gelsolin-like domain of Sec23/24"/>
    <property type="match status" value="1"/>
</dbReference>
<dbReference type="GO" id="GO:0008270">
    <property type="term" value="F:zinc ion binding"/>
    <property type="evidence" value="ECO:0007669"/>
    <property type="project" value="TreeGrafter"/>
</dbReference>
<name>A0A5D2W584_GOSMU</name>
<comment type="subcellular location">
    <subcellularLocation>
        <location evidence="1">Endoplasmic reticulum membrane</location>
    </subcellularLocation>
</comment>
<evidence type="ECO:0000256" key="2">
    <source>
        <dbReference type="ARBA" id="ARBA00022824"/>
    </source>
</evidence>
<dbReference type="Gene3D" id="3.40.20.10">
    <property type="entry name" value="Severin"/>
    <property type="match status" value="1"/>
</dbReference>
<dbReference type="SUPFAM" id="SSF81995">
    <property type="entry name" value="beta-sandwich domain of Sec23/24"/>
    <property type="match status" value="1"/>
</dbReference>
<evidence type="ECO:0000259" key="7">
    <source>
        <dbReference type="Pfam" id="PF04815"/>
    </source>
</evidence>
<accession>A0A5D2W584</accession>
<feature type="domain" description="Sec23/Sec24 trunk" evidence="6">
    <location>
        <begin position="1"/>
        <end position="180"/>
    </location>
</feature>
<keyword evidence="3" id="KW-0813">Transport</keyword>
<dbReference type="InterPro" id="IPR007123">
    <property type="entry name" value="Gelsolin-like_dom"/>
</dbReference>
<dbReference type="SUPFAM" id="SSF81811">
    <property type="entry name" value="Helical domain of Sec23/24"/>
    <property type="match status" value="1"/>
</dbReference>
<protein>
    <recommendedName>
        <fullName evidence="11">Sec23/Sec24 trunk domain-containing protein</fullName>
    </recommendedName>
</protein>
<dbReference type="GO" id="GO:0005789">
    <property type="term" value="C:endoplasmic reticulum membrane"/>
    <property type="evidence" value="ECO:0007669"/>
    <property type="project" value="UniProtKB-SubCell"/>
</dbReference>
<dbReference type="EMBL" id="CM017649">
    <property type="protein sequence ID" value="TYI96757.1"/>
    <property type="molecule type" value="Genomic_DNA"/>
</dbReference>
<dbReference type="GO" id="GO:0090110">
    <property type="term" value="P:COPII-coated vesicle cargo loading"/>
    <property type="evidence" value="ECO:0007669"/>
    <property type="project" value="TreeGrafter"/>
</dbReference>
<dbReference type="AlphaFoldDB" id="A0A5D2W584"/>
<dbReference type="Gene3D" id="1.20.120.730">
    <property type="entry name" value="Sec23/Sec24 helical domain"/>
    <property type="match status" value="1"/>
</dbReference>
<dbReference type="InterPro" id="IPR050550">
    <property type="entry name" value="SEC23_SEC24_subfamily"/>
</dbReference>
<feature type="domain" description="Gelsolin-like" evidence="5">
    <location>
        <begin position="412"/>
        <end position="478"/>
    </location>
</feature>
<dbReference type="SUPFAM" id="SSF53300">
    <property type="entry name" value="vWA-like"/>
    <property type="match status" value="1"/>
</dbReference>
<dbReference type="Pfam" id="PF00626">
    <property type="entry name" value="Gelsolin"/>
    <property type="match status" value="1"/>
</dbReference>
<dbReference type="GO" id="GO:0006886">
    <property type="term" value="P:intracellular protein transport"/>
    <property type="evidence" value="ECO:0007669"/>
    <property type="project" value="InterPro"/>
</dbReference>
<dbReference type="Proteomes" id="UP000323597">
    <property type="component" value="Chromosome D01"/>
</dbReference>
<organism evidence="9 10">
    <name type="scientific">Gossypium mustelinum</name>
    <name type="common">Cotton</name>
    <name type="synonym">Gossypium caicoense</name>
    <dbReference type="NCBI Taxonomy" id="34275"/>
    <lineage>
        <taxon>Eukaryota</taxon>
        <taxon>Viridiplantae</taxon>
        <taxon>Streptophyta</taxon>
        <taxon>Embryophyta</taxon>
        <taxon>Tracheophyta</taxon>
        <taxon>Spermatophyta</taxon>
        <taxon>Magnoliopsida</taxon>
        <taxon>eudicotyledons</taxon>
        <taxon>Gunneridae</taxon>
        <taxon>Pentapetalae</taxon>
        <taxon>rosids</taxon>
        <taxon>malvids</taxon>
        <taxon>Malvales</taxon>
        <taxon>Malvaceae</taxon>
        <taxon>Malvoideae</taxon>
        <taxon>Gossypium</taxon>
    </lineage>
</organism>
<dbReference type="InterPro" id="IPR036180">
    <property type="entry name" value="Gelsolin-like_dom_sf"/>
</dbReference>
<evidence type="ECO:0000256" key="4">
    <source>
        <dbReference type="ARBA" id="ARBA00023136"/>
    </source>
</evidence>
<evidence type="ECO:0000256" key="3">
    <source>
        <dbReference type="ARBA" id="ARBA00022892"/>
    </source>
</evidence>
<evidence type="ECO:0000313" key="10">
    <source>
        <dbReference type="Proteomes" id="UP000323597"/>
    </source>
</evidence>
<evidence type="ECO:0000259" key="5">
    <source>
        <dbReference type="Pfam" id="PF00626"/>
    </source>
</evidence>
<keyword evidence="3" id="KW-0931">ER-Golgi transport</keyword>
<dbReference type="Gene3D" id="2.60.40.1670">
    <property type="entry name" value="beta-sandwich domain of Sec23/24"/>
    <property type="match status" value="1"/>
</dbReference>
<dbReference type="InterPro" id="IPR036175">
    <property type="entry name" value="Sec23/24_helical_dom_sf"/>
</dbReference>
<dbReference type="InterPro" id="IPR036465">
    <property type="entry name" value="vWFA_dom_sf"/>
</dbReference>
<reference evidence="9 10" key="1">
    <citation type="submission" date="2019-07" db="EMBL/GenBank/DDBJ databases">
        <title>WGS assembly of Gossypium mustelinum.</title>
        <authorList>
            <person name="Chen Z.J."/>
            <person name="Sreedasyam A."/>
            <person name="Ando A."/>
            <person name="Song Q."/>
            <person name="De L."/>
            <person name="Hulse-Kemp A."/>
            <person name="Ding M."/>
            <person name="Ye W."/>
            <person name="Kirkbride R."/>
            <person name="Jenkins J."/>
            <person name="Plott C."/>
            <person name="Lovell J."/>
            <person name="Lin Y.-M."/>
            <person name="Vaughn R."/>
            <person name="Liu B."/>
            <person name="Li W."/>
            <person name="Simpson S."/>
            <person name="Scheffler B."/>
            <person name="Saski C."/>
            <person name="Grover C."/>
            <person name="Hu G."/>
            <person name="Conover J."/>
            <person name="Carlson J."/>
            <person name="Shu S."/>
            <person name="Boston L."/>
            <person name="Williams M."/>
            <person name="Peterson D."/>
            <person name="Mcgee K."/>
            <person name="Jones D."/>
            <person name="Wendel J."/>
            <person name="Stelly D."/>
            <person name="Grimwood J."/>
            <person name="Schmutz J."/>
        </authorList>
    </citation>
    <scope>NUCLEOTIDE SEQUENCE [LARGE SCALE GENOMIC DNA]</scope>
    <source>
        <strain evidence="9">1408120.09</strain>
    </source>
</reference>
<feature type="domain" description="Sec23/Sec24 helical" evidence="7">
    <location>
        <begin position="281"/>
        <end position="384"/>
    </location>
</feature>
<evidence type="ECO:0000256" key="1">
    <source>
        <dbReference type="ARBA" id="ARBA00004586"/>
    </source>
</evidence>
<sequence length="540" mass="61004">MKSSLTQPQMMVVSDLDDIFVPLPDDLLVNFSESRNVVETFLDSLPSMFQDNVNVESAFGSALKAAFMVMSKLGGKLLIFQNTLPSMGVGRLKLHGHDLHVYGTDKEHKLRLPEDTFYKQMAADLTKFQIGVNIYAFSDKYTDIASLGTVAKYTGGQVYYYPSFQSGIHGEKLRHELARDLTRETAWEAVMRIRCGKGIGFTSYHGNFMLRSTDLLALPAVDCDKAYAMQLSFEETLLTNQTVYFQVALLYTASCGERHIRVHTAAAPVVADLGAMYRLADMSAIVSLLCRLAIEKTLTNKLEDARNSLQLRILKALREYRNLYAVQHQLGARMIYPESLKFLCLYGLALSKSVPLKGGYADAQLDERCAAGFTMMALPVKKLLKLLYPSLIRIDEFLLKPSAQTDDFKNIVKRLPLVAESLDSRGLYVYDDGFRFVIWFGRMLSPDIARNLLGPDFAAELSRVMLSRHDNEMSRRLMGILKKLRESDPSYYQLSYLVRQGEQPREGLLLLVNLHEDQMGSTGGYVNWIMQIHRQVQQNA</sequence>
<dbReference type="InterPro" id="IPR029006">
    <property type="entry name" value="ADF-H/Gelsolin-like_dom_sf"/>
</dbReference>
<dbReference type="InterPro" id="IPR006896">
    <property type="entry name" value="Sec23/24_trunk_dom"/>
</dbReference>
<dbReference type="InterPro" id="IPR006900">
    <property type="entry name" value="Sec23/24_helical_dom"/>
</dbReference>
<dbReference type="PANTHER" id="PTHR13803">
    <property type="entry name" value="SEC24-RELATED PROTEIN"/>
    <property type="match status" value="1"/>
</dbReference>
<evidence type="ECO:0000313" key="9">
    <source>
        <dbReference type="EMBL" id="TYI96757.1"/>
    </source>
</evidence>
<dbReference type="PANTHER" id="PTHR13803:SF39">
    <property type="entry name" value="SECRETORY 24AB, ISOFORM A"/>
    <property type="match status" value="1"/>
</dbReference>
<feature type="domain" description="Sec23/Sec24 beta-sandwich" evidence="8">
    <location>
        <begin position="186"/>
        <end position="270"/>
    </location>
</feature>
<evidence type="ECO:0000259" key="6">
    <source>
        <dbReference type="Pfam" id="PF04811"/>
    </source>
</evidence>
<dbReference type="InterPro" id="IPR012990">
    <property type="entry name" value="Beta-sandwich_Sec23_24"/>
</dbReference>
<keyword evidence="2" id="KW-0256">Endoplasmic reticulum</keyword>
<keyword evidence="10" id="KW-1185">Reference proteome</keyword>
<dbReference type="Pfam" id="PF08033">
    <property type="entry name" value="Sec23_BS"/>
    <property type="match status" value="1"/>
</dbReference>